<proteinExistence type="predicted"/>
<gene>
    <name evidence="3" type="ORF">DPMN_095061</name>
</gene>
<feature type="compositionally biased region" description="Polar residues" evidence="2">
    <location>
        <begin position="402"/>
        <end position="430"/>
    </location>
</feature>
<organism evidence="3 4">
    <name type="scientific">Dreissena polymorpha</name>
    <name type="common">Zebra mussel</name>
    <name type="synonym">Mytilus polymorpha</name>
    <dbReference type="NCBI Taxonomy" id="45954"/>
    <lineage>
        <taxon>Eukaryota</taxon>
        <taxon>Metazoa</taxon>
        <taxon>Spiralia</taxon>
        <taxon>Lophotrochozoa</taxon>
        <taxon>Mollusca</taxon>
        <taxon>Bivalvia</taxon>
        <taxon>Autobranchia</taxon>
        <taxon>Heteroconchia</taxon>
        <taxon>Euheterodonta</taxon>
        <taxon>Imparidentia</taxon>
        <taxon>Neoheterodontei</taxon>
        <taxon>Myida</taxon>
        <taxon>Dreissenoidea</taxon>
        <taxon>Dreissenidae</taxon>
        <taxon>Dreissena</taxon>
    </lineage>
</organism>
<dbReference type="EMBL" id="JAIWYP010000003">
    <property type="protein sequence ID" value="KAH3852550.1"/>
    <property type="molecule type" value="Genomic_DNA"/>
</dbReference>
<evidence type="ECO:0000256" key="2">
    <source>
        <dbReference type="SAM" id="MobiDB-lite"/>
    </source>
</evidence>
<sequence>MFSEELLRSLQPASVLPVTRNMPYTSASVPSRNQPRNMTGIYLGLEGNINPPPNKGMGSVKVRKGTSSKTRTTSEDRRYKIVEALRIKEDCRGFRGNPLKKKVPASTPTNDEENAPPRQQQYRKWGPAKSADPKHFEDVIRQNPRHFTSIINNGVTRSENLTGIMSFAEQYGWDLTNTPLTDTIIDEVQKMTSIRDDLTGLEECFKKVCKGNPDSLHSLLPLRKAIARPGSYTTGFTVRSYRNPNQAEILANFEVTGGYKRPKTVPANLGFQRQPLVPAPYFFKHFNKPMTAGSSKKHASPGSQFDAETLNMNGEKIVGVAGSGAVSRSLRVAGPRSTTAWSEDDAVRIRRGTPRNDTPLKDSDRSHNVSSPRHVNSVTVGGPLELRAEGYQVGTGEDRNRNQPAHNTEATVNQSGPSTGRSARITTNSPVMDAPQKGVVGNGMIRLDLETEDGKKQEIYIDDADSACDLEKLKESEARVASLQEDAKQRKRELEQILVEHQEIVKTIVRQTSHEDGHDTFQSASEESRHQLKVSSLISRFRLHRLIWEHTLRT</sequence>
<keyword evidence="1" id="KW-0175">Coiled coil</keyword>
<feature type="compositionally biased region" description="Polar residues" evidence="2">
    <location>
        <begin position="368"/>
        <end position="378"/>
    </location>
</feature>
<feature type="compositionally biased region" description="Basic and acidic residues" evidence="2">
    <location>
        <begin position="358"/>
        <end position="367"/>
    </location>
</feature>
<reference evidence="3" key="2">
    <citation type="submission" date="2020-11" db="EMBL/GenBank/DDBJ databases">
        <authorList>
            <person name="McCartney M.A."/>
            <person name="Auch B."/>
            <person name="Kono T."/>
            <person name="Mallez S."/>
            <person name="Becker A."/>
            <person name="Gohl D.M."/>
            <person name="Silverstein K.A.T."/>
            <person name="Koren S."/>
            <person name="Bechman K.B."/>
            <person name="Herman A."/>
            <person name="Abrahante J.E."/>
            <person name="Garbe J."/>
        </authorList>
    </citation>
    <scope>NUCLEOTIDE SEQUENCE</scope>
    <source>
        <strain evidence="3">Duluth1</strain>
        <tissue evidence="3">Whole animal</tissue>
    </source>
</reference>
<dbReference type="Proteomes" id="UP000828390">
    <property type="component" value="Unassembled WGS sequence"/>
</dbReference>
<protein>
    <submittedName>
        <fullName evidence="3">Uncharacterized protein</fullName>
    </submittedName>
</protein>
<evidence type="ECO:0000256" key="1">
    <source>
        <dbReference type="SAM" id="Coils"/>
    </source>
</evidence>
<feature type="region of interest" description="Disordered" evidence="2">
    <location>
        <begin position="394"/>
        <end position="438"/>
    </location>
</feature>
<evidence type="ECO:0000313" key="3">
    <source>
        <dbReference type="EMBL" id="KAH3852550.1"/>
    </source>
</evidence>
<name>A0A9D4L6V7_DREPO</name>
<feature type="region of interest" description="Disordered" evidence="2">
    <location>
        <begin position="340"/>
        <end position="378"/>
    </location>
</feature>
<keyword evidence="4" id="KW-1185">Reference proteome</keyword>
<dbReference type="AlphaFoldDB" id="A0A9D4L6V7"/>
<feature type="region of interest" description="Disordered" evidence="2">
    <location>
        <begin position="47"/>
        <end position="74"/>
    </location>
</feature>
<accession>A0A9D4L6V7</accession>
<feature type="coiled-coil region" evidence="1">
    <location>
        <begin position="473"/>
        <end position="504"/>
    </location>
</feature>
<feature type="region of interest" description="Disordered" evidence="2">
    <location>
        <begin position="94"/>
        <end position="131"/>
    </location>
</feature>
<reference evidence="3" key="1">
    <citation type="journal article" date="2019" name="bioRxiv">
        <title>The Genome of the Zebra Mussel, Dreissena polymorpha: A Resource for Invasive Species Research.</title>
        <authorList>
            <person name="McCartney M.A."/>
            <person name="Auch B."/>
            <person name="Kono T."/>
            <person name="Mallez S."/>
            <person name="Zhang Y."/>
            <person name="Obille A."/>
            <person name="Becker A."/>
            <person name="Abrahante J.E."/>
            <person name="Garbe J."/>
            <person name="Badalamenti J.P."/>
            <person name="Herman A."/>
            <person name="Mangelson H."/>
            <person name="Liachko I."/>
            <person name="Sullivan S."/>
            <person name="Sone E.D."/>
            <person name="Koren S."/>
            <person name="Silverstein K.A.T."/>
            <person name="Beckman K.B."/>
            <person name="Gohl D.M."/>
        </authorList>
    </citation>
    <scope>NUCLEOTIDE SEQUENCE</scope>
    <source>
        <strain evidence="3">Duluth1</strain>
        <tissue evidence="3">Whole animal</tissue>
    </source>
</reference>
<evidence type="ECO:0000313" key="4">
    <source>
        <dbReference type="Proteomes" id="UP000828390"/>
    </source>
</evidence>
<comment type="caution">
    <text evidence="3">The sequence shown here is derived from an EMBL/GenBank/DDBJ whole genome shotgun (WGS) entry which is preliminary data.</text>
</comment>